<evidence type="ECO:0000256" key="2">
    <source>
        <dbReference type="ARBA" id="ARBA00012737"/>
    </source>
</evidence>
<evidence type="ECO:0000256" key="5">
    <source>
        <dbReference type="SAM" id="MobiDB-lite"/>
    </source>
</evidence>
<dbReference type="GO" id="GO:0006529">
    <property type="term" value="P:asparagine biosynthetic process"/>
    <property type="evidence" value="ECO:0007669"/>
    <property type="project" value="UniProtKB-KW"/>
</dbReference>
<dbReference type="PANTHER" id="PTHR43284">
    <property type="entry name" value="ASPARAGINE SYNTHETASE (GLUTAMINE-HYDROLYZING)"/>
    <property type="match status" value="1"/>
</dbReference>
<reference evidence="7 8" key="1">
    <citation type="submission" date="2018-03" db="EMBL/GenBank/DDBJ databases">
        <title>Genomic Encyclopedia of Archaeal and Bacterial Type Strains, Phase II (KMG-II): from individual species to whole genera.</title>
        <authorList>
            <person name="Goeker M."/>
        </authorList>
    </citation>
    <scope>NUCLEOTIDE SEQUENCE [LARGE SCALE GENOMIC DNA]</scope>
    <source>
        <strain evidence="7 8">DSM 44720</strain>
    </source>
</reference>
<gene>
    <name evidence="7" type="ORF">CLV43_105227</name>
</gene>
<dbReference type="Pfam" id="PF00733">
    <property type="entry name" value="Asn_synthase"/>
    <property type="match status" value="1"/>
</dbReference>
<dbReference type="GO" id="GO:0004066">
    <property type="term" value="F:asparagine synthase (glutamine-hydrolyzing) activity"/>
    <property type="evidence" value="ECO:0007669"/>
    <property type="project" value="UniProtKB-EC"/>
</dbReference>
<dbReference type="EC" id="6.3.5.4" evidence="2"/>
<dbReference type="Proteomes" id="UP000239494">
    <property type="component" value="Unassembled WGS sequence"/>
</dbReference>
<evidence type="ECO:0000256" key="4">
    <source>
        <dbReference type="ARBA" id="ARBA00048741"/>
    </source>
</evidence>
<dbReference type="RefSeq" id="WP_170155897.1">
    <property type="nucleotide sequence ID" value="NZ_PVTF01000005.1"/>
</dbReference>
<keyword evidence="3" id="KW-0061">Asparagine biosynthesis</keyword>
<sequence>MDFLMLPDHPASEGLARRAARFGAARVVPHDSGRPWLVGNWSPGELALVTAGRRRLAVFGRTRLDTGSTERVLGHVNSLHGLDVVAAKLPGAVHLLASVDGDVRGQGSISTARQLFHAQVDGVAVAADSPGPLAALRGADLDERTLALRLVVPAAPWPLSLRTMWTGVHQVPVGHWLGLTPDGGHRTVRWWRPPAADQPLSEVAGVLRAALMDSVAVRVAGRTTGADLSGGLDSTSLCFLAAAAGTDLITHHWQARAAANDDTEWARKAAAMLPEARHRVVAPKDAPTWYEGQGGPVDRGDDVEGPLSWDRNRLHSEHQARADAADGADTHLIGVGGDELFSTLPTYLWSLVRRHPLRSLPEIHHRRVANRWGLAATIRGLADRSPFARSLATAADVLTDPPPPDSDPGLGWGGGWRRLPTWTTPEAADAVRGMLREAADAHPEPLAEDQVRHQMIEYAVYSGGAVRQMRLALGGFGVDWEAPLLDDRVVEATLSVRIEDRAGRGLYKPVLVEAMRGVLPEAVLARRTKGEYSAEAYDGLRRNRRALVGMCEDLALGRLGLVDHRLLRAATLDPGAKIGQLIHLENTLSCENWLRSPSSAPPGSQSTVPAVPMGDL</sequence>
<dbReference type="AlphaFoldDB" id="A0A2T0T716"/>
<comment type="caution">
    <text evidence="7">The sequence shown here is derived from an EMBL/GenBank/DDBJ whole genome shotgun (WGS) entry which is preliminary data.</text>
</comment>
<name>A0A2T0T716_9PSEU</name>
<evidence type="ECO:0000256" key="3">
    <source>
        <dbReference type="ARBA" id="ARBA00022888"/>
    </source>
</evidence>
<dbReference type="InterPro" id="IPR014729">
    <property type="entry name" value="Rossmann-like_a/b/a_fold"/>
</dbReference>
<dbReference type="SUPFAM" id="SSF52402">
    <property type="entry name" value="Adenine nucleotide alpha hydrolases-like"/>
    <property type="match status" value="1"/>
</dbReference>
<keyword evidence="8" id="KW-1185">Reference proteome</keyword>
<feature type="region of interest" description="Disordered" evidence="5">
    <location>
        <begin position="595"/>
        <end position="616"/>
    </location>
</feature>
<dbReference type="InterPro" id="IPR001962">
    <property type="entry name" value="Asn_synthase"/>
</dbReference>
<evidence type="ECO:0000313" key="7">
    <source>
        <dbReference type="EMBL" id="PRY41469.1"/>
    </source>
</evidence>
<evidence type="ECO:0000256" key="1">
    <source>
        <dbReference type="ARBA" id="ARBA00005187"/>
    </source>
</evidence>
<dbReference type="Gene3D" id="3.40.50.620">
    <property type="entry name" value="HUPs"/>
    <property type="match status" value="2"/>
</dbReference>
<keyword evidence="3" id="KW-0028">Amino-acid biosynthesis</keyword>
<protein>
    <recommendedName>
        <fullName evidence="2">asparagine synthase (glutamine-hydrolyzing)</fullName>
        <ecNumber evidence="2">6.3.5.4</ecNumber>
    </recommendedName>
</protein>
<comment type="pathway">
    <text evidence="1">Amino-acid biosynthesis; L-asparagine biosynthesis; L-asparagine from L-aspartate (L-Gln route): step 1/1.</text>
</comment>
<dbReference type="PANTHER" id="PTHR43284:SF1">
    <property type="entry name" value="ASPARAGINE SYNTHETASE"/>
    <property type="match status" value="1"/>
</dbReference>
<proteinExistence type="predicted"/>
<evidence type="ECO:0000313" key="8">
    <source>
        <dbReference type="Proteomes" id="UP000239494"/>
    </source>
</evidence>
<comment type="catalytic activity">
    <reaction evidence="4">
        <text>L-aspartate + L-glutamine + ATP + H2O = L-asparagine + L-glutamate + AMP + diphosphate + H(+)</text>
        <dbReference type="Rhea" id="RHEA:12228"/>
        <dbReference type="ChEBI" id="CHEBI:15377"/>
        <dbReference type="ChEBI" id="CHEBI:15378"/>
        <dbReference type="ChEBI" id="CHEBI:29985"/>
        <dbReference type="ChEBI" id="CHEBI:29991"/>
        <dbReference type="ChEBI" id="CHEBI:30616"/>
        <dbReference type="ChEBI" id="CHEBI:33019"/>
        <dbReference type="ChEBI" id="CHEBI:58048"/>
        <dbReference type="ChEBI" id="CHEBI:58359"/>
        <dbReference type="ChEBI" id="CHEBI:456215"/>
        <dbReference type="EC" id="6.3.5.4"/>
    </reaction>
</comment>
<feature type="domain" description="Asparagine synthetase" evidence="6">
    <location>
        <begin position="207"/>
        <end position="594"/>
    </location>
</feature>
<organism evidence="7 8">
    <name type="scientific">Umezawaea tangerina</name>
    <dbReference type="NCBI Taxonomy" id="84725"/>
    <lineage>
        <taxon>Bacteria</taxon>
        <taxon>Bacillati</taxon>
        <taxon>Actinomycetota</taxon>
        <taxon>Actinomycetes</taxon>
        <taxon>Pseudonocardiales</taxon>
        <taxon>Pseudonocardiaceae</taxon>
        <taxon>Umezawaea</taxon>
    </lineage>
</organism>
<feature type="compositionally biased region" description="Polar residues" evidence="5">
    <location>
        <begin position="595"/>
        <end position="608"/>
    </location>
</feature>
<dbReference type="InterPro" id="IPR051786">
    <property type="entry name" value="ASN_synthetase/amidase"/>
</dbReference>
<dbReference type="EMBL" id="PVTF01000005">
    <property type="protein sequence ID" value="PRY41469.1"/>
    <property type="molecule type" value="Genomic_DNA"/>
</dbReference>
<evidence type="ECO:0000259" key="6">
    <source>
        <dbReference type="Pfam" id="PF00733"/>
    </source>
</evidence>
<accession>A0A2T0T716</accession>